<keyword evidence="2" id="KW-1185">Reference proteome</keyword>
<proteinExistence type="predicted"/>
<dbReference type="EMBL" id="JAUQSY010000006">
    <property type="protein sequence ID" value="MDO7875196.1"/>
    <property type="molecule type" value="Genomic_DNA"/>
</dbReference>
<comment type="caution">
    <text evidence="1">The sequence shown here is derived from an EMBL/GenBank/DDBJ whole genome shotgun (WGS) entry which is preliminary data.</text>
</comment>
<organism evidence="1 2">
    <name type="scientific">Hymenobacter aranciens</name>
    <dbReference type="NCBI Taxonomy" id="3063996"/>
    <lineage>
        <taxon>Bacteria</taxon>
        <taxon>Pseudomonadati</taxon>
        <taxon>Bacteroidota</taxon>
        <taxon>Cytophagia</taxon>
        <taxon>Cytophagales</taxon>
        <taxon>Hymenobacteraceae</taxon>
        <taxon>Hymenobacter</taxon>
    </lineage>
</organism>
<evidence type="ECO:0000313" key="1">
    <source>
        <dbReference type="EMBL" id="MDO7875196.1"/>
    </source>
</evidence>
<protein>
    <submittedName>
        <fullName evidence="1">Uncharacterized protein</fullName>
    </submittedName>
</protein>
<sequence length="230" mass="25651">MAAIYADKYDNHFLNIECGRKRFTDFATYTLNALEVPGMPALLAALATPLRTVLASFSDKVVARVGTDGSTQDNTADEDDRWDDIQEFITETDVKVVRPAFYKKSGLDKIYPNKLSGLTQSKKPDRLTNFEAYVKALEAAKEQLTDAPGKAARQLLEDYRKVAITKDQGESQEATLIELLGPEADDLCWALWDVHCTGLQVYSRQPDQAAALFNYGILPRKKRPSKKKAA</sequence>
<gene>
    <name evidence="1" type="ORF">Q5H93_10675</name>
</gene>
<reference evidence="1" key="1">
    <citation type="submission" date="2023-07" db="EMBL/GenBank/DDBJ databases">
        <authorList>
            <person name="Kim M.K."/>
        </authorList>
    </citation>
    <scope>NUCLEOTIDE SEQUENCE</scope>
    <source>
        <strain evidence="1">ASUV-10-1</strain>
    </source>
</reference>
<evidence type="ECO:0000313" key="2">
    <source>
        <dbReference type="Proteomes" id="UP001176429"/>
    </source>
</evidence>
<dbReference type="RefSeq" id="WP_305006513.1">
    <property type="nucleotide sequence ID" value="NZ_JAUQSY010000006.1"/>
</dbReference>
<name>A0ABT9BAA3_9BACT</name>
<dbReference type="Proteomes" id="UP001176429">
    <property type="component" value="Unassembled WGS sequence"/>
</dbReference>
<accession>A0ABT9BAA3</accession>